<name>A0A7J9KIC2_9ROSI</name>
<evidence type="ECO:0000313" key="2">
    <source>
        <dbReference type="Proteomes" id="UP000593575"/>
    </source>
</evidence>
<protein>
    <submittedName>
        <fullName evidence="1">Uncharacterized protein</fullName>
    </submittedName>
</protein>
<accession>A0A7J9KIC2</accession>
<sequence>MVVNYRNNRLGWKLAFGLEERKVTDPTRSRFNILHDFRDGNEINIGDSNPTVLAILKGKGVSIYNKPLSEEDKTDGVLGLVNLNANVSFKKDTISSKAVATYSVGLRIQGLSGLLIRAPSDMSSGASSSSLKFGDCKWLKRGSHNLRGKGSKFKVKALSRESVAKTMSRVVEKIGSDSLIANSNNS</sequence>
<organism evidence="1 2">
    <name type="scientific">Gossypium armourianum</name>
    <dbReference type="NCBI Taxonomy" id="34283"/>
    <lineage>
        <taxon>Eukaryota</taxon>
        <taxon>Viridiplantae</taxon>
        <taxon>Streptophyta</taxon>
        <taxon>Embryophyta</taxon>
        <taxon>Tracheophyta</taxon>
        <taxon>Spermatophyta</taxon>
        <taxon>Magnoliopsida</taxon>
        <taxon>eudicotyledons</taxon>
        <taxon>Gunneridae</taxon>
        <taxon>Pentapetalae</taxon>
        <taxon>rosids</taxon>
        <taxon>malvids</taxon>
        <taxon>Malvales</taxon>
        <taxon>Malvaceae</taxon>
        <taxon>Malvoideae</taxon>
        <taxon>Gossypium</taxon>
    </lineage>
</organism>
<dbReference type="Proteomes" id="UP000593575">
    <property type="component" value="Unassembled WGS sequence"/>
</dbReference>
<keyword evidence="2" id="KW-1185">Reference proteome</keyword>
<dbReference type="AlphaFoldDB" id="A0A7J9KIC2"/>
<proteinExistence type="predicted"/>
<comment type="caution">
    <text evidence="1">The sequence shown here is derived from an EMBL/GenBank/DDBJ whole genome shotgun (WGS) entry which is preliminary data.</text>
</comment>
<reference evidence="1 2" key="1">
    <citation type="journal article" date="2019" name="Genome Biol. Evol.">
        <title>Insights into the evolution of the New World diploid cottons (Gossypium, subgenus Houzingenia) based on genome sequencing.</title>
        <authorList>
            <person name="Grover C.E."/>
            <person name="Arick M.A. 2nd"/>
            <person name="Thrash A."/>
            <person name="Conover J.L."/>
            <person name="Sanders W.S."/>
            <person name="Peterson D.G."/>
            <person name="Frelichowski J.E."/>
            <person name="Scheffler J.A."/>
            <person name="Scheffler B.E."/>
            <person name="Wendel J.F."/>
        </authorList>
    </citation>
    <scope>NUCLEOTIDE SEQUENCE [LARGE SCALE GENOMIC DNA]</scope>
    <source>
        <strain evidence="1">6</strain>
        <tissue evidence="1">Leaf</tissue>
    </source>
</reference>
<gene>
    <name evidence="1" type="ORF">Goarm_022564</name>
</gene>
<dbReference type="EMBL" id="JABFAE010420650">
    <property type="protein sequence ID" value="MBA0846225.1"/>
    <property type="molecule type" value="Genomic_DNA"/>
</dbReference>
<evidence type="ECO:0000313" key="1">
    <source>
        <dbReference type="EMBL" id="MBA0846225.1"/>
    </source>
</evidence>